<dbReference type="EMBL" id="VDMA02000036">
    <property type="protein sequence ID" value="KAB8175081.1"/>
    <property type="molecule type" value="Genomic_DNA"/>
</dbReference>
<dbReference type="AlphaFoldDB" id="A0A5N6B205"/>
<dbReference type="Proteomes" id="UP000313066">
    <property type="component" value="Unassembled WGS sequence"/>
</dbReference>
<accession>A0A5N6B205</accession>
<evidence type="ECO:0000313" key="2">
    <source>
        <dbReference type="Proteomes" id="UP000313066"/>
    </source>
</evidence>
<organism evidence="1 2">
    <name type="scientific">Microbispora catharanthi</name>
    <dbReference type="NCBI Taxonomy" id="1712871"/>
    <lineage>
        <taxon>Bacteria</taxon>
        <taxon>Bacillati</taxon>
        <taxon>Actinomycetota</taxon>
        <taxon>Actinomycetes</taxon>
        <taxon>Streptosporangiales</taxon>
        <taxon>Streptosporangiaceae</taxon>
        <taxon>Microbispora</taxon>
    </lineage>
</organism>
<keyword evidence="2" id="KW-1185">Reference proteome</keyword>
<sequence length="109" mass="11784">MTTDPYTYLTISITSDERPRVNVGFYTPGLRADVRKLESGRPYLVLESDEAYVSISTTGAGPATANDVETARRILDAAARYLADCERMHADQSADSDQLALPVVGETAA</sequence>
<reference evidence="1 2" key="1">
    <citation type="submission" date="2019-10" db="EMBL/GenBank/DDBJ databases">
        <title>Nonomuraea sp. nov., isolated from Phyllanthus amarus.</title>
        <authorList>
            <person name="Klykleung N."/>
            <person name="Tanasupawat S."/>
        </authorList>
    </citation>
    <scope>NUCLEOTIDE SEQUENCE [LARGE SCALE GENOMIC DNA]</scope>
    <source>
        <strain evidence="1 2">CR1-09</strain>
    </source>
</reference>
<dbReference type="RefSeq" id="WP_139580426.1">
    <property type="nucleotide sequence ID" value="NZ_VDMA02000036.1"/>
</dbReference>
<proteinExistence type="predicted"/>
<comment type="caution">
    <text evidence="1">The sequence shown here is derived from an EMBL/GenBank/DDBJ whole genome shotgun (WGS) entry which is preliminary data.</text>
</comment>
<gene>
    <name evidence="1" type="ORF">FH610_039880</name>
</gene>
<evidence type="ECO:0000313" key="1">
    <source>
        <dbReference type="EMBL" id="KAB8175081.1"/>
    </source>
</evidence>
<name>A0A5N6B205_9ACTN</name>
<protein>
    <submittedName>
        <fullName evidence="1">Uncharacterized protein</fullName>
    </submittedName>
</protein>